<dbReference type="PANTHER" id="PTHR24248:SF134">
    <property type="entry name" value="OCTOPAMINE RECEPTOR BETA-1R"/>
    <property type="match status" value="1"/>
</dbReference>
<keyword evidence="4" id="KW-0807">Transducer</keyword>
<evidence type="ECO:0000313" key="5">
    <source>
        <dbReference type="EMBL" id="KAK6621971.1"/>
    </source>
</evidence>
<comment type="subcellular location">
    <subcellularLocation>
        <location evidence="1">Membrane</location>
        <topology evidence="1">Multi-pass membrane protein</topology>
    </subcellularLocation>
</comment>
<dbReference type="Gene3D" id="1.20.1070.10">
    <property type="entry name" value="Rhodopsin 7-helix transmembrane proteins"/>
    <property type="match status" value="1"/>
</dbReference>
<evidence type="ECO:0000313" key="6">
    <source>
        <dbReference type="Proteomes" id="UP001359485"/>
    </source>
</evidence>
<dbReference type="PANTHER" id="PTHR24248">
    <property type="entry name" value="ADRENERGIC RECEPTOR-RELATED G-PROTEIN COUPLED RECEPTOR"/>
    <property type="match status" value="1"/>
</dbReference>
<dbReference type="EMBL" id="JAWJWF010000047">
    <property type="protein sequence ID" value="KAK6621971.1"/>
    <property type="molecule type" value="Genomic_DNA"/>
</dbReference>
<reference evidence="5 6" key="1">
    <citation type="submission" date="2023-09" db="EMBL/GenBank/DDBJ databases">
        <title>Genomes of two closely related lineages of the louse Polyplax serrata with different host specificities.</title>
        <authorList>
            <person name="Martinu J."/>
            <person name="Tarabai H."/>
            <person name="Stefka J."/>
            <person name="Hypsa V."/>
        </authorList>
    </citation>
    <scope>NUCLEOTIDE SEQUENCE [LARGE SCALE GENOMIC DNA]</scope>
    <source>
        <strain evidence="5">98ZLc_SE</strain>
    </source>
</reference>
<keyword evidence="2" id="KW-0297">G-protein coupled receptor</keyword>
<accession>A0ABR1AL06</accession>
<sequence>MEANITGAFNDSNGLNSSFEYVITSVCGDECECPPGVVAAVFWFGYFNSALNPLIYAYFNREFRVAFKKTLQSCCRAILKVETDHEVLCRGNSGIQSNFLRRDITHSNVSSEVHIKTGAQQNLVNNCTGADSERTQSEATI</sequence>
<dbReference type="SUPFAM" id="SSF81321">
    <property type="entry name" value="Family A G protein-coupled receptor-like"/>
    <property type="match status" value="1"/>
</dbReference>
<gene>
    <name evidence="5" type="ORF">RUM44_001778</name>
</gene>
<comment type="caution">
    <text evidence="5">The sequence shown here is derived from an EMBL/GenBank/DDBJ whole genome shotgun (WGS) entry which is preliminary data.</text>
</comment>
<evidence type="ECO:0000256" key="2">
    <source>
        <dbReference type="ARBA" id="ARBA00023040"/>
    </source>
</evidence>
<protein>
    <submittedName>
        <fullName evidence="5">Uncharacterized protein</fullName>
    </submittedName>
</protein>
<evidence type="ECO:0000256" key="1">
    <source>
        <dbReference type="ARBA" id="ARBA00004141"/>
    </source>
</evidence>
<name>A0ABR1AL06_POLSC</name>
<proteinExistence type="predicted"/>
<evidence type="ECO:0000256" key="3">
    <source>
        <dbReference type="ARBA" id="ARBA00023170"/>
    </source>
</evidence>
<dbReference type="Proteomes" id="UP001359485">
    <property type="component" value="Unassembled WGS sequence"/>
</dbReference>
<keyword evidence="3" id="KW-0675">Receptor</keyword>
<organism evidence="5 6">
    <name type="scientific">Polyplax serrata</name>
    <name type="common">Common mouse louse</name>
    <dbReference type="NCBI Taxonomy" id="468196"/>
    <lineage>
        <taxon>Eukaryota</taxon>
        <taxon>Metazoa</taxon>
        <taxon>Ecdysozoa</taxon>
        <taxon>Arthropoda</taxon>
        <taxon>Hexapoda</taxon>
        <taxon>Insecta</taxon>
        <taxon>Pterygota</taxon>
        <taxon>Neoptera</taxon>
        <taxon>Paraneoptera</taxon>
        <taxon>Psocodea</taxon>
        <taxon>Troctomorpha</taxon>
        <taxon>Phthiraptera</taxon>
        <taxon>Anoplura</taxon>
        <taxon>Polyplacidae</taxon>
        <taxon>Polyplax</taxon>
    </lineage>
</organism>
<keyword evidence="6" id="KW-1185">Reference proteome</keyword>
<evidence type="ECO:0000256" key="4">
    <source>
        <dbReference type="ARBA" id="ARBA00023224"/>
    </source>
</evidence>